<comment type="caution">
    <text evidence="1">The sequence shown here is derived from an EMBL/GenBank/DDBJ whole genome shotgun (WGS) entry which is preliminary data.</text>
</comment>
<evidence type="ECO:0000313" key="2">
    <source>
        <dbReference type="Proteomes" id="UP001055811"/>
    </source>
</evidence>
<evidence type="ECO:0000313" key="1">
    <source>
        <dbReference type="EMBL" id="KAI3699201.1"/>
    </source>
</evidence>
<sequence length="180" mass="19601">MANTNCFFSLAILAILIAIFLPLSNGTQRLTASNNSTNPFCRTAENKSLCTSIINGARTWPSATVNAISVTLKLATKGRPMFDDLVKKLPDIGSSRISKDTVGQTCNEIYDFAIECLQGALVDLRYGYKDRLATKLLSVTGPSVECTNAVRYLGMGSQFSNFFSALELYSKTCWSIARAT</sequence>
<name>A0ACB8ZNA5_CICIN</name>
<gene>
    <name evidence="1" type="ORF">L2E82_43326</name>
</gene>
<reference evidence="1 2" key="2">
    <citation type="journal article" date="2022" name="Mol. Ecol. Resour.">
        <title>The genomes of chicory, endive, great burdock and yacon provide insights into Asteraceae paleo-polyploidization history and plant inulin production.</title>
        <authorList>
            <person name="Fan W."/>
            <person name="Wang S."/>
            <person name="Wang H."/>
            <person name="Wang A."/>
            <person name="Jiang F."/>
            <person name="Liu H."/>
            <person name="Zhao H."/>
            <person name="Xu D."/>
            <person name="Zhang Y."/>
        </authorList>
    </citation>
    <scope>NUCLEOTIDE SEQUENCE [LARGE SCALE GENOMIC DNA]</scope>
    <source>
        <strain evidence="2">cv. Punajuju</strain>
        <tissue evidence="1">Leaves</tissue>
    </source>
</reference>
<organism evidence="1 2">
    <name type="scientific">Cichorium intybus</name>
    <name type="common">Chicory</name>
    <dbReference type="NCBI Taxonomy" id="13427"/>
    <lineage>
        <taxon>Eukaryota</taxon>
        <taxon>Viridiplantae</taxon>
        <taxon>Streptophyta</taxon>
        <taxon>Embryophyta</taxon>
        <taxon>Tracheophyta</taxon>
        <taxon>Spermatophyta</taxon>
        <taxon>Magnoliopsida</taxon>
        <taxon>eudicotyledons</taxon>
        <taxon>Gunneridae</taxon>
        <taxon>Pentapetalae</taxon>
        <taxon>asterids</taxon>
        <taxon>campanulids</taxon>
        <taxon>Asterales</taxon>
        <taxon>Asteraceae</taxon>
        <taxon>Cichorioideae</taxon>
        <taxon>Cichorieae</taxon>
        <taxon>Cichoriinae</taxon>
        <taxon>Cichorium</taxon>
    </lineage>
</organism>
<proteinExistence type="predicted"/>
<accession>A0ACB8ZNA5</accession>
<dbReference type="EMBL" id="CM042016">
    <property type="protein sequence ID" value="KAI3699201.1"/>
    <property type="molecule type" value="Genomic_DNA"/>
</dbReference>
<dbReference type="Proteomes" id="UP001055811">
    <property type="component" value="Linkage Group LG08"/>
</dbReference>
<keyword evidence="2" id="KW-1185">Reference proteome</keyword>
<reference evidence="2" key="1">
    <citation type="journal article" date="2022" name="Mol. Ecol. Resour.">
        <title>The genomes of chicory, endive, great burdock and yacon provide insights into Asteraceae palaeo-polyploidization history and plant inulin production.</title>
        <authorList>
            <person name="Fan W."/>
            <person name="Wang S."/>
            <person name="Wang H."/>
            <person name="Wang A."/>
            <person name="Jiang F."/>
            <person name="Liu H."/>
            <person name="Zhao H."/>
            <person name="Xu D."/>
            <person name="Zhang Y."/>
        </authorList>
    </citation>
    <scope>NUCLEOTIDE SEQUENCE [LARGE SCALE GENOMIC DNA]</scope>
    <source>
        <strain evidence="2">cv. Punajuju</strain>
    </source>
</reference>
<protein>
    <submittedName>
        <fullName evidence="1">Uncharacterized protein</fullName>
    </submittedName>
</protein>